<feature type="compositionally biased region" description="Basic residues" evidence="1">
    <location>
        <begin position="87"/>
        <end position="106"/>
    </location>
</feature>
<feature type="compositionally biased region" description="Basic and acidic residues" evidence="1">
    <location>
        <begin position="107"/>
        <end position="116"/>
    </location>
</feature>
<reference evidence="3 4" key="1">
    <citation type="submission" date="2011-05" db="EMBL/GenBank/DDBJ databases">
        <title>Whole genome sequence of Microlunatus phosphovorus NM-1.</title>
        <authorList>
            <person name="Hosoyama A."/>
            <person name="Sasaki K."/>
            <person name="Harada T."/>
            <person name="Igarashi R."/>
            <person name="Kawakoshi A."/>
            <person name="Sasagawa M."/>
            <person name="Fukada J."/>
            <person name="Nakamura S."/>
            <person name="Katano Y."/>
            <person name="Hanada S."/>
            <person name="Kamagata Y."/>
            <person name="Nakamura N."/>
            <person name="Yamazaki S."/>
            <person name="Fujita N."/>
        </authorList>
    </citation>
    <scope>NUCLEOTIDE SEQUENCE [LARGE SCALE GENOMIC DNA]</scope>
    <source>
        <strain evidence="4">ATCC 700054 / DSM 10555 / JCM 9379 / NBRC 101784 / NCIMB 13414 / VKM Ac-1990 / NM-1</strain>
    </source>
</reference>
<evidence type="ECO:0000313" key="4">
    <source>
        <dbReference type="Proteomes" id="UP000007947"/>
    </source>
</evidence>
<dbReference type="InterPro" id="IPR026891">
    <property type="entry name" value="Fn3-like"/>
</dbReference>
<dbReference type="InterPro" id="IPR013783">
    <property type="entry name" value="Ig-like_fold"/>
</dbReference>
<name>F5XII8_MICPN</name>
<dbReference type="GO" id="GO:0005975">
    <property type="term" value="P:carbohydrate metabolic process"/>
    <property type="evidence" value="ECO:0007669"/>
    <property type="project" value="UniProtKB-ARBA"/>
</dbReference>
<dbReference type="eggNOG" id="COG1472">
    <property type="taxonomic scope" value="Bacteria"/>
</dbReference>
<dbReference type="KEGG" id="mph:MLP_52120"/>
<dbReference type="RefSeq" id="WP_013866038.1">
    <property type="nucleotide sequence ID" value="NC_015635.1"/>
</dbReference>
<dbReference type="HOGENOM" id="CLU_1873054_0_0_11"/>
<feature type="region of interest" description="Disordered" evidence="1">
    <location>
        <begin position="79"/>
        <end position="136"/>
    </location>
</feature>
<protein>
    <recommendedName>
        <fullName evidence="2">Fibronectin type III-like domain-containing protein</fullName>
    </recommendedName>
</protein>
<accession>F5XII8</accession>
<dbReference type="Pfam" id="PF14310">
    <property type="entry name" value="Fn3-like"/>
    <property type="match status" value="1"/>
</dbReference>
<dbReference type="SMART" id="SM01217">
    <property type="entry name" value="Fn3_like"/>
    <property type="match status" value="1"/>
</dbReference>
<dbReference type="EMBL" id="AP012204">
    <property type="protein sequence ID" value="BAK38226.1"/>
    <property type="molecule type" value="Genomic_DNA"/>
</dbReference>
<evidence type="ECO:0000259" key="2">
    <source>
        <dbReference type="SMART" id="SM01217"/>
    </source>
</evidence>
<dbReference type="AlphaFoldDB" id="F5XII8"/>
<feature type="domain" description="Fibronectin type III-like" evidence="2">
    <location>
        <begin position="53"/>
        <end position="122"/>
    </location>
</feature>
<organism evidence="3 4">
    <name type="scientific">Microlunatus phosphovorus (strain ATCC 700054 / DSM 10555 / JCM 9379 / NBRC 101784 / NCIMB 13414 / VKM Ac-1990 / NM-1)</name>
    <dbReference type="NCBI Taxonomy" id="1032480"/>
    <lineage>
        <taxon>Bacteria</taxon>
        <taxon>Bacillati</taxon>
        <taxon>Actinomycetota</taxon>
        <taxon>Actinomycetes</taxon>
        <taxon>Propionibacteriales</taxon>
        <taxon>Propionibacteriaceae</taxon>
        <taxon>Microlunatus</taxon>
    </lineage>
</organism>
<dbReference type="STRING" id="1032480.MLP_52120"/>
<sequence>MTLSEKIADAAARCPVAARDIASHRLAGSILHASPQRMLKALDSTIGSRPAVETVLAYISDLVTSVTWAEQELKGLQQVGIDPGENHRRHHRDPHPRMQHRLRRRSRVVESGEFELRVGPNSRAAKQHQAFPDRPG</sequence>
<evidence type="ECO:0000313" key="3">
    <source>
        <dbReference type="EMBL" id="BAK38226.1"/>
    </source>
</evidence>
<dbReference type="Gene3D" id="2.60.40.10">
    <property type="entry name" value="Immunoglobulins"/>
    <property type="match status" value="1"/>
</dbReference>
<evidence type="ECO:0000256" key="1">
    <source>
        <dbReference type="SAM" id="MobiDB-lite"/>
    </source>
</evidence>
<keyword evidence="4" id="KW-1185">Reference proteome</keyword>
<proteinExistence type="predicted"/>
<gene>
    <name evidence="3" type="ordered locus">MLP_52120</name>
</gene>
<dbReference type="Proteomes" id="UP000007947">
    <property type="component" value="Chromosome"/>
</dbReference>